<sequence length="347" mass="38489">MAPPGKLPTRRLGKDGPEITAIGLGLMGLSTAYGSVGADEERLKVLDRAWELGCTNWDSADLYGDSEDLLGKWFALHPERRADIFLATKFGLRHGTREDGTRGLVVNSSPEYCRQQCENSLKRLGVDHIDLYYIHRVDRKTPIEKTMAELVKLKNEGKINHIGISASSADTVRRACAIHQIDAYQVEYSPWALEIEGLESGLLLQTCRDLGVSVFAYSPLGRGIMTGQIKSPGDFEPGDLRRLLPRFSKENFPKNLVLVDKFKHLAAKKGCTPGQLTMAWLMAQGEDILPIPGTKNIKYLEENIGAVHVQVSEEEDREIRKWIDNIGSAGARVPPGLLDEFNDTPPL</sequence>
<dbReference type="VEuPathDB" id="FungiDB:MMYC01_201222"/>
<dbReference type="InterPro" id="IPR023210">
    <property type="entry name" value="NADP_OxRdtase_dom"/>
</dbReference>
<reference evidence="3 4" key="1">
    <citation type="journal article" date="2016" name="Genome Announc.">
        <title>Genome Sequence of Madurella mycetomatis mm55, Isolated from a Human Mycetoma Case in Sudan.</title>
        <authorList>
            <person name="Smit S."/>
            <person name="Derks M.F."/>
            <person name="Bervoets S."/>
            <person name="Fahal A."/>
            <person name="van Leeuwen W."/>
            <person name="van Belkum A."/>
            <person name="van de Sande W.W."/>
        </authorList>
    </citation>
    <scope>NUCLEOTIDE SEQUENCE [LARGE SCALE GENOMIC DNA]</scope>
    <source>
        <strain evidence="4">mm55</strain>
    </source>
</reference>
<gene>
    <name evidence="3" type="ORF">MMYC01_201222</name>
</gene>
<dbReference type="Proteomes" id="UP000078237">
    <property type="component" value="Unassembled WGS sequence"/>
</dbReference>
<dbReference type="Gene3D" id="3.20.20.100">
    <property type="entry name" value="NADP-dependent oxidoreductase domain"/>
    <property type="match status" value="1"/>
</dbReference>
<evidence type="ECO:0000256" key="1">
    <source>
        <dbReference type="ARBA" id="ARBA00023002"/>
    </source>
</evidence>
<dbReference type="GO" id="GO:0005737">
    <property type="term" value="C:cytoplasm"/>
    <property type="evidence" value="ECO:0007669"/>
    <property type="project" value="TreeGrafter"/>
</dbReference>
<comment type="caution">
    <text evidence="3">The sequence shown here is derived from an EMBL/GenBank/DDBJ whole genome shotgun (WGS) entry which is preliminary data.</text>
</comment>
<dbReference type="InterPro" id="IPR050791">
    <property type="entry name" value="Aldo-Keto_reductase"/>
</dbReference>
<dbReference type="STRING" id="100816.A0A175WFV1"/>
<evidence type="ECO:0000259" key="2">
    <source>
        <dbReference type="Pfam" id="PF00248"/>
    </source>
</evidence>
<dbReference type="Pfam" id="PF00248">
    <property type="entry name" value="Aldo_ket_red"/>
    <property type="match status" value="1"/>
</dbReference>
<dbReference type="PANTHER" id="PTHR43625">
    <property type="entry name" value="AFLATOXIN B1 ALDEHYDE REDUCTASE"/>
    <property type="match status" value="1"/>
</dbReference>
<dbReference type="PANTHER" id="PTHR43625:SF40">
    <property type="entry name" value="ALDO-KETO REDUCTASE YAKC [NADP(+)]"/>
    <property type="match status" value="1"/>
</dbReference>
<accession>A0A175WFV1</accession>
<dbReference type="SUPFAM" id="SSF51430">
    <property type="entry name" value="NAD(P)-linked oxidoreductase"/>
    <property type="match status" value="1"/>
</dbReference>
<dbReference type="OrthoDB" id="37537at2759"/>
<keyword evidence="4" id="KW-1185">Reference proteome</keyword>
<dbReference type="InterPro" id="IPR036812">
    <property type="entry name" value="NAD(P)_OxRdtase_dom_sf"/>
</dbReference>
<dbReference type="GO" id="GO:0016491">
    <property type="term" value="F:oxidoreductase activity"/>
    <property type="evidence" value="ECO:0007669"/>
    <property type="project" value="UniProtKB-KW"/>
</dbReference>
<protein>
    <submittedName>
        <fullName evidence="3">Aldo-keto reductase yakc [NADP(+)]</fullName>
    </submittedName>
</protein>
<organism evidence="3 4">
    <name type="scientific">Madurella mycetomatis</name>
    <dbReference type="NCBI Taxonomy" id="100816"/>
    <lineage>
        <taxon>Eukaryota</taxon>
        <taxon>Fungi</taxon>
        <taxon>Dikarya</taxon>
        <taxon>Ascomycota</taxon>
        <taxon>Pezizomycotina</taxon>
        <taxon>Sordariomycetes</taxon>
        <taxon>Sordariomycetidae</taxon>
        <taxon>Sordariales</taxon>
        <taxon>Sordariales incertae sedis</taxon>
        <taxon>Madurella</taxon>
    </lineage>
</organism>
<evidence type="ECO:0000313" key="4">
    <source>
        <dbReference type="Proteomes" id="UP000078237"/>
    </source>
</evidence>
<feature type="domain" description="NADP-dependent oxidoreductase" evidence="2">
    <location>
        <begin position="21"/>
        <end position="321"/>
    </location>
</feature>
<keyword evidence="1" id="KW-0560">Oxidoreductase</keyword>
<dbReference type="AlphaFoldDB" id="A0A175WFV1"/>
<name>A0A175WFV1_9PEZI</name>
<proteinExistence type="predicted"/>
<evidence type="ECO:0000313" key="3">
    <source>
        <dbReference type="EMBL" id="KXX82475.1"/>
    </source>
</evidence>
<dbReference type="EMBL" id="LCTW02000013">
    <property type="protein sequence ID" value="KXX82475.1"/>
    <property type="molecule type" value="Genomic_DNA"/>
</dbReference>